<dbReference type="EMBL" id="JBDFQZ010000009">
    <property type="protein sequence ID" value="KAK9689383.1"/>
    <property type="molecule type" value="Genomic_DNA"/>
</dbReference>
<dbReference type="PANTHER" id="PTHR34572:SF8">
    <property type="entry name" value="(RAPE) HYPOTHETICAL PROTEIN"/>
    <property type="match status" value="1"/>
</dbReference>
<sequence length="183" mass="20329">MEGGSNHGVGPTTWNNRPVRAASSRHFNFGPHHSGHLTGPVRRWEKRWVHVSPPLSSTNKTTTTTTATRSKPQHLSNLNKPPSKSPILLCKWTPLSPSPAVAGELPRRKFRYTPIAVVKEQKKVTAKRVADEDFAEKIQLSEEGPAMDNADNYGMLDINCDLPESPPQVTNKGHPLSHYSRRS</sequence>
<feature type="region of interest" description="Disordered" evidence="1">
    <location>
        <begin position="53"/>
        <end position="83"/>
    </location>
</feature>
<protein>
    <submittedName>
        <fullName evidence="2">Uncharacterized protein</fullName>
    </submittedName>
</protein>
<organism evidence="2 3">
    <name type="scientific">Saponaria officinalis</name>
    <name type="common">Common soapwort</name>
    <name type="synonym">Lychnis saponaria</name>
    <dbReference type="NCBI Taxonomy" id="3572"/>
    <lineage>
        <taxon>Eukaryota</taxon>
        <taxon>Viridiplantae</taxon>
        <taxon>Streptophyta</taxon>
        <taxon>Embryophyta</taxon>
        <taxon>Tracheophyta</taxon>
        <taxon>Spermatophyta</taxon>
        <taxon>Magnoliopsida</taxon>
        <taxon>eudicotyledons</taxon>
        <taxon>Gunneridae</taxon>
        <taxon>Pentapetalae</taxon>
        <taxon>Caryophyllales</taxon>
        <taxon>Caryophyllaceae</taxon>
        <taxon>Caryophylleae</taxon>
        <taxon>Saponaria</taxon>
    </lineage>
</organism>
<evidence type="ECO:0000313" key="2">
    <source>
        <dbReference type="EMBL" id="KAK9689383.1"/>
    </source>
</evidence>
<comment type="caution">
    <text evidence="2">The sequence shown here is derived from an EMBL/GenBank/DDBJ whole genome shotgun (WGS) entry which is preliminary data.</text>
</comment>
<reference evidence="2" key="1">
    <citation type="submission" date="2024-03" db="EMBL/GenBank/DDBJ databases">
        <title>WGS assembly of Saponaria officinalis var. Norfolk2.</title>
        <authorList>
            <person name="Jenkins J."/>
            <person name="Shu S."/>
            <person name="Grimwood J."/>
            <person name="Barry K."/>
            <person name="Goodstein D."/>
            <person name="Schmutz J."/>
            <person name="Leebens-Mack J."/>
            <person name="Osbourn A."/>
        </authorList>
    </citation>
    <scope>NUCLEOTIDE SEQUENCE [LARGE SCALE GENOMIC DNA]</scope>
    <source>
        <strain evidence="2">JIC</strain>
    </source>
</reference>
<dbReference type="Proteomes" id="UP001443914">
    <property type="component" value="Unassembled WGS sequence"/>
</dbReference>
<feature type="region of interest" description="Disordered" evidence="1">
    <location>
        <begin position="142"/>
        <end position="183"/>
    </location>
</feature>
<evidence type="ECO:0000313" key="3">
    <source>
        <dbReference type="Proteomes" id="UP001443914"/>
    </source>
</evidence>
<gene>
    <name evidence="2" type="ORF">RND81_09G056100</name>
</gene>
<name>A0AAW1IJ37_SAPOF</name>
<feature type="compositionally biased region" description="Low complexity" evidence="1">
    <location>
        <begin position="58"/>
        <end position="68"/>
    </location>
</feature>
<dbReference type="AlphaFoldDB" id="A0AAW1IJ37"/>
<accession>A0AAW1IJ37</accession>
<proteinExistence type="predicted"/>
<feature type="compositionally biased region" description="Polar residues" evidence="1">
    <location>
        <begin position="69"/>
        <end position="82"/>
    </location>
</feature>
<dbReference type="PANTHER" id="PTHR34572">
    <property type="entry name" value="GOLGIN FAMILY A PROTEIN"/>
    <property type="match status" value="1"/>
</dbReference>
<keyword evidence="3" id="KW-1185">Reference proteome</keyword>
<evidence type="ECO:0000256" key="1">
    <source>
        <dbReference type="SAM" id="MobiDB-lite"/>
    </source>
</evidence>